<sequence>MPTVDGTPNTNHIDLYTHPEELFAHNTHDYMVVKGKNTAKSPRFVRRCKPSQFLVYCDGACTNNGGQNARSGYGFVYGPDFAPGHPRGYSVPLETSVLDGSAEVPTNNRAEMWAVLAALRCKEWELEGFNNLVIASDSEYLVKGITEWIRDWARNGWYTSDGSYVKNVDLWKTILEEVNICKQHGLDVSFWHIPSREQYESRQPGKICYPAGDSFLNDAFYSRLDFDAWTGAHHQINTKSTRLLLRK</sequence>
<evidence type="ECO:0000313" key="9">
    <source>
        <dbReference type="EMBL" id="KAF2422611.1"/>
    </source>
</evidence>
<evidence type="ECO:0000256" key="7">
    <source>
        <dbReference type="ARBA" id="ARBA00022801"/>
    </source>
</evidence>
<keyword evidence="7" id="KW-0378">Hydrolase</keyword>
<accession>A0A9P4TUR4</accession>
<dbReference type="AlphaFoldDB" id="A0A9P4TUR4"/>
<dbReference type="InterPro" id="IPR002156">
    <property type="entry name" value="RNaseH_domain"/>
</dbReference>
<evidence type="ECO:0000256" key="6">
    <source>
        <dbReference type="ARBA" id="ARBA00022759"/>
    </source>
</evidence>
<dbReference type="InterPro" id="IPR012337">
    <property type="entry name" value="RNaseH-like_sf"/>
</dbReference>
<protein>
    <recommendedName>
        <fullName evidence="3">ribonuclease H</fullName>
        <ecNumber evidence="3">3.1.26.4</ecNumber>
    </recommendedName>
</protein>
<gene>
    <name evidence="9" type="ORF">EJ08DRAFT_653087</name>
</gene>
<dbReference type="SUPFAM" id="SSF53098">
    <property type="entry name" value="Ribonuclease H-like"/>
    <property type="match status" value="1"/>
</dbReference>
<dbReference type="Proteomes" id="UP000800235">
    <property type="component" value="Unassembled WGS sequence"/>
</dbReference>
<keyword evidence="10" id="KW-1185">Reference proteome</keyword>
<proteinExistence type="inferred from homology"/>
<comment type="similarity">
    <text evidence="2">Belongs to the RNase H family.</text>
</comment>
<feature type="domain" description="RNase H type-1" evidence="8">
    <location>
        <begin position="49"/>
        <end position="221"/>
    </location>
</feature>
<comment type="caution">
    <text evidence="9">The sequence shown here is derived from an EMBL/GenBank/DDBJ whole genome shotgun (WGS) entry which is preliminary data.</text>
</comment>
<dbReference type="PROSITE" id="PS50879">
    <property type="entry name" value="RNASE_H_1"/>
    <property type="match status" value="1"/>
</dbReference>
<name>A0A9P4TUR4_9PEZI</name>
<dbReference type="Pfam" id="PF00075">
    <property type="entry name" value="RNase_H"/>
    <property type="match status" value="1"/>
</dbReference>
<organism evidence="9 10">
    <name type="scientific">Tothia fuscella</name>
    <dbReference type="NCBI Taxonomy" id="1048955"/>
    <lineage>
        <taxon>Eukaryota</taxon>
        <taxon>Fungi</taxon>
        <taxon>Dikarya</taxon>
        <taxon>Ascomycota</taxon>
        <taxon>Pezizomycotina</taxon>
        <taxon>Dothideomycetes</taxon>
        <taxon>Pleosporomycetidae</taxon>
        <taxon>Venturiales</taxon>
        <taxon>Cylindrosympodiaceae</taxon>
        <taxon>Tothia</taxon>
    </lineage>
</organism>
<evidence type="ECO:0000256" key="1">
    <source>
        <dbReference type="ARBA" id="ARBA00000077"/>
    </source>
</evidence>
<evidence type="ECO:0000256" key="4">
    <source>
        <dbReference type="ARBA" id="ARBA00022722"/>
    </source>
</evidence>
<dbReference type="GO" id="GO:0004523">
    <property type="term" value="F:RNA-DNA hybrid ribonuclease activity"/>
    <property type="evidence" value="ECO:0007669"/>
    <property type="project" value="UniProtKB-EC"/>
</dbReference>
<evidence type="ECO:0000313" key="10">
    <source>
        <dbReference type="Proteomes" id="UP000800235"/>
    </source>
</evidence>
<dbReference type="GO" id="GO:0003676">
    <property type="term" value="F:nucleic acid binding"/>
    <property type="evidence" value="ECO:0007669"/>
    <property type="project" value="InterPro"/>
</dbReference>
<dbReference type="InterPro" id="IPR050092">
    <property type="entry name" value="RNase_H"/>
</dbReference>
<comment type="catalytic activity">
    <reaction evidence="1">
        <text>Endonucleolytic cleavage to 5'-phosphomonoester.</text>
        <dbReference type="EC" id="3.1.26.4"/>
    </reaction>
</comment>
<dbReference type="OrthoDB" id="245563at2759"/>
<dbReference type="EC" id="3.1.26.4" evidence="3"/>
<dbReference type="PANTHER" id="PTHR10642">
    <property type="entry name" value="RIBONUCLEASE H1"/>
    <property type="match status" value="1"/>
</dbReference>
<evidence type="ECO:0000259" key="8">
    <source>
        <dbReference type="PROSITE" id="PS50879"/>
    </source>
</evidence>
<dbReference type="CDD" id="cd13934">
    <property type="entry name" value="RNase_H_Dikarya_like"/>
    <property type="match status" value="1"/>
</dbReference>
<evidence type="ECO:0000256" key="2">
    <source>
        <dbReference type="ARBA" id="ARBA00005300"/>
    </source>
</evidence>
<dbReference type="InterPro" id="IPR036397">
    <property type="entry name" value="RNaseH_sf"/>
</dbReference>
<dbReference type="Gene3D" id="3.30.420.10">
    <property type="entry name" value="Ribonuclease H-like superfamily/Ribonuclease H"/>
    <property type="match status" value="1"/>
</dbReference>
<dbReference type="GO" id="GO:0046872">
    <property type="term" value="F:metal ion binding"/>
    <property type="evidence" value="ECO:0007669"/>
    <property type="project" value="UniProtKB-KW"/>
</dbReference>
<reference evidence="9" key="1">
    <citation type="journal article" date="2020" name="Stud. Mycol.">
        <title>101 Dothideomycetes genomes: a test case for predicting lifestyles and emergence of pathogens.</title>
        <authorList>
            <person name="Haridas S."/>
            <person name="Albert R."/>
            <person name="Binder M."/>
            <person name="Bloem J."/>
            <person name="Labutti K."/>
            <person name="Salamov A."/>
            <person name="Andreopoulos B."/>
            <person name="Baker S."/>
            <person name="Barry K."/>
            <person name="Bills G."/>
            <person name="Bluhm B."/>
            <person name="Cannon C."/>
            <person name="Castanera R."/>
            <person name="Culley D."/>
            <person name="Daum C."/>
            <person name="Ezra D."/>
            <person name="Gonzalez J."/>
            <person name="Henrissat B."/>
            <person name="Kuo A."/>
            <person name="Liang C."/>
            <person name="Lipzen A."/>
            <person name="Lutzoni F."/>
            <person name="Magnuson J."/>
            <person name="Mondo S."/>
            <person name="Nolan M."/>
            <person name="Ohm R."/>
            <person name="Pangilinan J."/>
            <person name="Park H.-J."/>
            <person name="Ramirez L."/>
            <person name="Alfaro M."/>
            <person name="Sun H."/>
            <person name="Tritt A."/>
            <person name="Yoshinaga Y."/>
            <person name="Zwiers L.-H."/>
            <person name="Turgeon B."/>
            <person name="Goodwin S."/>
            <person name="Spatafora J."/>
            <person name="Crous P."/>
            <person name="Grigoriev I."/>
        </authorList>
    </citation>
    <scope>NUCLEOTIDE SEQUENCE</scope>
    <source>
        <strain evidence="9">CBS 130266</strain>
    </source>
</reference>
<evidence type="ECO:0000256" key="3">
    <source>
        <dbReference type="ARBA" id="ARBA00012180"/>
    </source>
</evidence>
<keyword evidence="6" id="KW-0255">Endonuclease</keyword>
<keyword evidence="5" id="KW-0479">Metal-binding</keyword>
<keyword evidence="4" id="KW-0540">Nuclease</keyword>
<dbReference type="GO" id="GO:0043137">
    <property type="term" value="P:DNA replication, removal of RNA primer"/>
    <property type="evidence" value="ECO:0007669"/>
    <property type="project" value="TreeGrafter"/>
</dbReference>
<dbReference type="PANTHER" id="PTHR10642:SF26">
    <property type="entry name" value="RIBONUCLEASE H1"/>
    <property type="match status" value="1"/>
</dbReference>
<evidence type="ECO:0000256" key="5">
    <source>
        <dbReference type="ARBA" id="ARBA00022723"/>
    </source>
</evidence>
<dbReference type="EMBL" id="MU007089">
    <property type="protein sequence ID" value="KAF2422611.1"/>
    <property type="molecule type" value="Genomic_DNA"/>
</dbReference>